<dbReference type="SUPFAM" id="SSF48498">
    <property type="entry name" value="Tetracyclin repressor-like, C-terminal domain"/>
    <property type="match status" value="1"/>
</dbReference>
<feature type="DNA-binding region" description="H-T-H motif" evidence="4">
    <location>
        <begin position="25"/>
        <end position="44"/>
    </location>
</feature>
<keyword evidence="2 4" id="KW-0238">DNA-binding</keyword>
<sequence>MEDSRQYILKTAYQLFLQKSYKAVTFKELMQKTGFSKGAFYHYFQSKEHIFEAIIDCYLSIFASVDFGELSQVSLRRFINDYFKVLKKNQAKLSFVAPEGTDKGNHYLLIFEALRIIPDFKDKVHAYHKDEMNAWIDIIKAARAAEEIKSDISDRQLARLFINSSDGAVLRWMMSGQAGDVIKDIEEVWRNLYALLKA</sequence>
<evidence type="ECO:0000256" key="4">
    <source>
        <dbReference type="PROSITE-ProRule" id="PRU00335"/>
    </source>
</evidence>
<dbReference type="InterPro" id="IPR036271">
    <property type="entry name" value="Tet_transcr_reg_TetR-rel_C_sf"/>
</dbReference>
<gene>
    <name evidence="6" type="ORF">EKH83_15225</name>
</gene>
<dbReference type="InterPro" id="IPR001647">
    <property type="entry name" value="HTH_TetR"/>
</dbReference>
<comment type="caution">
    <text evidence="6">The sequence shown here is derived from an EMBL/GenBank/DDBJ whole genome shotgun (WGS) entry which is preliminary data.</text>
</comment>
<dbReference type="PANTHER" id="PTHR47506">
    <property type="entry name" value="TRANSCRIPTIONAL REGULATORY PROTEIN"/>
    <property type="match status" value="1"/>
</dbReference>
<dbReference type="Gene3D" id="1.10.357.10">
    <property type="entry name" value="Tetracycline Repressor, domain 2"/>
    <property type="match status" value="1"/>
</dbReference>
<accession>A0A4Q0M6K7</accession>
<keyword evidence="3" id="KW-0804">Transcription</keyword>
<dbReference type="SUPFAM" id="SSF46689">
    <property type="entry name" value="Homeodomain-like"/>
    <property type="match status" value="1"/>
</dbReference>
<keyword evidence="1" id="KW-0805">Transcription regulation</keyword>
<dbReference type="Proteomes" id="UP000290848">
    <property type="component" value="Unassembled WGS sequence"/>
</dbReference>
<evidence type="ECO:0000256" key="1">
    <source>
        <dbReference type="ARBA" id="ARBA00023015"/>
    </source>
</evidence>
<feature type="domain" description="HTH tetR-type" evidence="5">
    <location>
        <begin position="2"/>
        <end position="62"/>
    </location>
</feature>
<dbReference type="PROSITE" id="PS50977">
    <property type="entry name" value="HTH_TETR_2"/>
    <property type="match status" value="1"/>
</dbReference>
<evidence type="ECO:0000313" key="7">
    <source>
        <dbReference type="Proteomes" id="UP000290848"/>
    </source>
</evidence>
<proteinExistence type="predicted"/>
<dbReference type="PANTHER" id="PTHR47506:SF1">
    <property type="entry name" value="HTH-TYPE TRANSCRIPTIONAL REGULATOR YJDC"/>
    <property type="match status" value="1"/>
</dbReference>
<evidence type="ECO:0000256" key="3">
    <source>
        <dbReference type="ARBA" id="ARBA00023163"/>
    </source>
</evidence>
<name>A0A4Q0M6K7_9SPHI</name>
<dbReference type="GO" id="GO:0003677">
    <property type="term" value="F:DNA binding"/>
    <property type="evidence" value="ECO:0007669"/>
    <property type="project" value="UniProtKB-UniRule"/>
</dbReference>
<protein>
    <submittedName>
        <fullName evidence="6">TetR/AcrR family transcriptional regulator</fullName>
    </submittedName>
</protein>
<evidence type="ECO:0000313" key="6">
    <source>
        <dbReference type="EMBL" id="RXF68677.1"/>
    </source>
</evidence>
<dbReference type="Pfam" id="PF00440">
    <property type="entry name" value="TetR_N"/>
    <property type="match status" value="1"/>
</dbReference>
<evidence type="ECO:0000256" key="2">
    <source>
        <dbReference type="ARBA" id="ARBA00023125"/>
    </source>
</evidence>
<dbReference type="InterPro" id="IPR009057">
    <property type="entry name" value="Homeodomain-like_sf"/>
</dbReference>
<evidence type="ECO:0000259" key="5">
    <source>
        <dbReference type="PROSITE" id="PS50977"/>
    </source>
</evidence>
<organism evidence="6 7">
    <name type="scientific">Arcticibacter tournemirensis</name>
    <dbReference type="NCBI Taxonomy" id="699437"/>
    <lineage>
        <taxon>Bacteria</taxon>
        <taxon>Pseudomonadati</taxon>
        <taxon>Bacteroidota</taxon>
        <taxon>Sphingobacteriia</taxon>
        <taxon>Sphingobacteriales</taxon>
        <taxon>Sphingobacteriaceae</taxon>
        <taxon>Arcticibacter</taxon>
    </lineage>
</organism>
<dbReference type="PRINTS" id="PR00455">
    <property type="entry name" value="HTHTETR"/>
</dbReference>
<dbReference type="RefSeq" id="WP_128770309.1">
    <property type="nucleotide sequence ID" value="NZ_RXOC01000010.1"/>
</dbReference>
<dbReference type="EMBL" id="RXOC01000010">
    <property type="protein sequence ID" value="RXF68677.1"/>
    <property type="molecule type" value="Genomic_DNA"/>
</dbReference>
<reference evidence="6 7" key="1">
    <citation type="submission" date="2018-12" db="EMBL/GenBank/DDBJ databases">
        <title>The Draft Genome Sequence of the Soil Bacterium Pedobacter tournemirensis R1.</title>
        <authorList>
            <person name="He J."/>
        </authorList>
    </citation>
    <scope>NUCLEOTIDE SEQUENCE [LARGE SCALE GENOMIC DNA]</scope>
    <source>
        <strain evidence="6 7">R1</strain>
    </source>
</reference>
<dbReference type="AlphaFoldDB" id="A0A4Q0M6K7"/>